<dbReference type="Proteomes" id="UP000612055">
    <property type="component" value="Unassembled WGS sequence"/>
</dbReference>
<feature type="compositionally biased region" description="Low complexity" evidence="9">
    <location>
        <begin position="518"/>
        <end position="534"/>
    </location>
</feature>
<dbReference type="Pfam" id="PF00005">
    <property type="entry name" value="ABC_tran"/>
    <property type="match status" value="1"/>
</dbReference>
<dbReference type="PANTHER" id="PTHR19229:SF205">
    <property type="entry name" value="ABC TRANSPORTER A FAMILY MEMBER 1-RELATED"/>
    <property type="match status" value="1"/>
</dbReference>
<feature type="transmembrane region" description="Helical" evidence="10">
    <location>
        <begin position="349"/>
        <end position="370"/>
    </location>
</feature>
<keyword evidence="3" id="KW-0813">Transport</keyword>
<dbReference type="GO" id="GO:0140359">
    <property type="term" value="F:ABC-type transporter activity"/>
    <property type="evidence" value="ECO:0007669"/>
    <property type="project" value="InterPro"/>
</dbReference>
<dbReference type="SUPFAM" id="SSF52540">
    <property type="entry name" value="P-loop containing nucleoside triphosphate hydrolases"/>
    <property type="match status" value="1"/>
</dbReference>
<dbReference type="GO" id="GO:0016887">
    <property type="term" value="F:ATP hydrolysis activity"/>
    <property type="evidence" value="ECO:0007669"/>
    <property type="project" value="InterPro"/>
</dbReference>
<accession>A0A835XVU2</accession>
<dbReference type="InterPro" id="IPR056788">
    <property type="entry name" value="ABCA2/9/11_C"/>
</dbReference>
<keyword evidence="8 10" id="KW-0472">Membrane</keyword>
<feature type="region of interest" description="Disordered" evidence="9">
    <location>
        <begin position="1111"/>
        <end position="1151"/>
    </location>
</feature>
<feature type="transmembrane region" description="Helical" evidence="10">
    <location>
        <begin position="376"/>
        <end position="396"/>
    </location>
</feature>
<dbReference type="SMART" id="SM00382">
    <property type="entry name" value="AAA"/>
    <property type="match status" value="1"/>
</dbReference>
<dbReference type="AlphaFoldDB" id="A0A835XVU2"/>
<feature type="compositionally biased region" description="Gly residues" evidence="9">
    <location>
        <begin position="1117"/>
        <end position="1133"/>
    </location>
</feature>
<dbReference type="CDD" id="cd03263">
    <property type="entry name" value="ABC_subfamily_A"/>
    <property type="match status" value="1"/>
</dbReference>
<dbReference type="PROSITE" id="PS50893">
    <property type="entry name" value="ABC_TRANSPORTER_2"/>
    <property type="match status" value="1"/>
</dbReference>
<dbReference type="FunFam" id="3.40.50.300:FF:000665">
    <property type="entry name" value="ABC transporter A family member 2"/>
    <property type="match status" value="1"/>
</dbReference>
<feature type="transmembrane region" description="Helical" evidence="10">
    <location>
        <begin position="448"/>
        <end position="471"/>
    </location>
</feature>
<dbReference type="PROSITE" id="PS00211">
    <property type="entry name" value="ABC_TRANSPORTER_1"/>
    <property type="match status" value="1"/>
</dbReference>
<keyword evidence="7 10" id="KW-1133">Transmembrane helix</keyword>
<protein>
    <recommendedName>
        <fullName evidence="11">ABC transporter domain-containing protein</fullName>
    </recommendedName>
</protein>
<evidence type="ECO:0000256" key="4">
    <source>
        <dbReference type="ARBA" id="ARBA00022692"/>
    </source>
</evidence>
<evidence type="ECO:0000256" key="5">
    <source>
        <dbReference type="ARBA" id="ARBA00022741"/>
    </source>
</evidence>
<proteinExistence type="inferred from homology"/>
<dbReference type="GO" id="GO:0016020">
    <property type="term" value="C:membrane"/>
    <property type="evidence" value="ECO:0007669"/>
    <property type="project" value="UniProtKB-SubCell"/>
</dbReference>
<feature type="transmembrane region" description="Helical" evidence="10">
    <location>
        <begin position="239"/>
        <end position="261"/>
    </location>
</feature>
<dbReference type="InterPro" id="IPR003593">
    <property type="entry name" value="AAA+_ATPase"/>
</dbReference>
<evidence type="ECO:0000256" key="9">
    <source>
        <dbReference type="SAM" id="MobiDB-lite"/>
    </source>
</evidence>
<comment type="caution">
    <text evidence="12">The sequence shown here is derived from an EMBL/GenBank/DDBJ whole genome shotgun (WGS) entry which is preliminary data.</text>
</comment>
<gene>
    <name evidence="12" type="ORF">HYH03_010560</name>
</gene>
<keyword evidence="6" id="KW-0067">ATP-binding</keyword>
<name>A0A835XVU2_9CHLO</name>
<feature type="region of interest" description="Disordered" evidence="9">
    <location>
        <begin position="518"/>
        <end position="545"/>
    </location>
</feature>
<comment type="similarity">
    <text evidence="2">Belongs to the ABC transporter superfamily. ABCA family. CPR flippase (TC 3.A.1.211) subfamily.</text>
</comment>
<evidence type="ECO:0000313" key="13">
    <source>
        <dbReference type="Proteomes" id="UP000612055"/>
    </source>
</evidence>
<evidence type="ECO:0000256" key="6">
    <source>
        <dbReference type="ARBA" id="ARBA00022840"/>
    </source>
</evidence>
<dbReference type="Pfam" id="PF25158">
    <property type="entry name" value="ABCA11_C"/>
    <property type="match status" value="1"/>
</dbReference>
<dbReference type="OrthoDB" id="10255969at2759"/>
<evidence type="ECO:0000256" key="7">
    <source>
        <dbReference type="ARBA" id="ARBA00022989"/>
    </source>
</evidence>
<dbReference type="PANTHER" id="PTHR19229">
    <property type="entry name" value="ATP-BINDING CASSETTE TRANSPORTER SUBFAMILY A ABCA"/>
    <property type="match status" value="1"/>
</dbReference>
<feature type="domain" description="ABC transporter" evidence="11">
    <location>
        <begin position="584"/>
        <end position="840"/>
    </location>
</feature>
<feature type="compositionally biased region" description="Polar residues" evidence="9">
    <location>
        <begin position="1141"/>
        <end position="1151"/>
    </location>
</feature>
<evidence type="ECO:0000256" key="10">
    <source>
        <dbReference type="SAM" id="Phobius"/>
    </source>
</evidence>
<dbReference type="EMBL" id="JAEHOE010000056">
    <property type="protein sequence ID" value="KAG2491116.1"/>
    <property type="molecule type" value="Genomic_DNA"/>
</dbReference>
<dbReference type="Pfam" id="PF12698">
    <property type="entry name" value="ABC2_membrane_3"/>
    <property type="match status" value="1"/>
</dbReference>
<dbReference type="InterPro" id="IPR027417">
    <property type="entry name" value="P-loop_NTPase"/>
</dbReference>
<keyword evidence="13" id="KW-1185">Reference proteome</keyword>
<keyword evidence="5" id="KW-0547">Nucleotide-binding</keyword>
<dbReference type="InterPro" id="IPR017871">
    <property type="entry name" value="ABC_transporter-like_CS"/>
</dbReference>
<evidence type="ECO:0000256" key="8">
    <source>
        <dbReference type="ARBA" id="ARBA00023136"/>
    </source>
</evidence>
<comment type="subcellular location">
    <subcellularLocation>
        <location evidence="1">Membrane</location>
        <topology evidence="1">Multi-pass membrane protein</topology>
    </subcellularLocation>
</comment>
<organism evidence="12 13">
    <name type="scientific">Edaphochlamys debaryana</name>
    <dbReference type="NCBI Taxonomy" id="47281"/>
    <lineage>
        <taxon>Eukaryota</taxon>
        <taxon>Viridiplantae</taxon>
        <taxon>Chlorophyta</taxon>
        <taxon>core chlorophytes</taxon>
        <taxon>Chlorophyceae</taxon>
        <taxon>CS clade</taxon>
        <taxon>Chlamydomonadales</taxon>
        <taxon>Chlamydomonadales incertae sedis</taxon>
        <taxon>Edaphochlamys</taxon>
    </lineage>
</organism>
<evidence type="ECO:0000313" key="12">
    <source>
        <dbReference type="EMBL" id="KAG2491116.1"/>
    </source>
</evidence>
<dbReference type="Gene3D" id="3.40.50.300">
    <property type="entry name" value="P-loop containing nucleotide triphosphate hydrolases"/>
    <property type="match status" value="1"/>
</dbReference>
<evidence type="ECO:0000259" key="11">
    <source>
        <dbReference type="PROSITE" id="PS50893"/>
    </source>
</evidence>
<dbReference type="InterPro" id="IPR013525">
    <property type="entry name" value="ABC2_TM"/>
</dbReference>
<feature type="transmembrane region" description="Helical" evidence="10">
    <location>
        <begin position="318"/>
        <end position="342"/>
    </location>
</feature>
<reference evidence="12" key="1">
    <citation type="journal article" date="2020" name="bioRxiv">
        <title>Comparative genomics of Chlamydomonas.</title>
        <authorList>
            <person name="Craig R.J."/>
            <person name="Hasan A.R."/>
            <person name="Ness R.W."/>
            <person name="Keightley P.D."/>
        </authorList>
    </citation>
    <scope>NUCLEOTIDE SEQUENCE</scope>
    <source>
        <strain evidence="12">CCAP 11/70</strain>
    </source>
</reference>
<evidence type="ECO:0000256" key="1">
    <source>
        <dbReference type="ARBA" id="ARBA00004141"/>
    </source>
</evidence>
<dbReference type="GO" id="GO:0005319">
    <property type="term" value="F:lipid transporter activity"/>
    <property type="evidence" value="ECO:0007669"/>
    <property type="project" value="TreeGrafter"/>
</dbReference>
<keyword evidence="4 10" id="KW-0812">Transmembrane</keyword>
<evidence type="ECO:0000256" key="2">
    <source>
        <dbReference type="ARBA" id="ARBA00008526"/>
    </source>
</evidence>
<sequence length="1151" mass="124175">MERVLDFLFSFRPVQQFLVLYKKNVLVAWRNRRATALRVIAPFLFLLLALLIDRALQANDRNNSAFQDVPNPPSDPIGPIPQCSEDLFIGENKPCKEVLYQPSPDPVIDAIMAGVRNYNQGINITVEGFPNRQAIQEYLYNNPDTVLGAVHFERTGSLLEGFIVQTNTTVKYFKGTFQSPNTFVQLPLQAAVHREIARYQLANSGLPNASGLASALSYQAALKEFAHPTISTVSVLGQVLGPFVFAACMFSFVIQIATVVAEKELGLKQALRTMGMADSAYWLSWCIWEVTLAFVVANSIVIYGLILQFSLFLENSYGLLFFLFFLFQLAMSSLALLIAAFIKRTQVAVYLGFTIFIVGWIMQTVVLFGVPYSPDYYKTAGSAITVIFSMLPWDLLAKGFMDLGAASMGTSPGLEWSQRSSYCQNIPLIDDQPPYNPRAEYRNYECVLSLNSIFWALTALWAGYFVLAIYFDNILPNEFGVRKPFWYIVDPGYWFSRFGRTHNHLKLVEKQLAAARSAASAPPGTRPSAPRGAGPVPPPLPGQLDEDVAAEEDKMQALLQHRTGHAGAMATNPISPPASNTNAVEVYGLTKMYKGSWGCCGFSVKCCGCCDACSCERTDDFWAIRGSWFSIEQGQLFCLLGPNGAGKTTTINCLTGAIPPTGGEALVYEESISNPGGLDRIRAQMGVCPQFDILWAELTGAEHLSIYGHVKGLPRRKVASEIEALLDKVKLTHAAGQRSGAYSGGMKRRLSVAIALLGDPKIVYLDEPTTGMDPISRRYVWDIIQEAKLGRAIVLTTHSMEEADILGDRIAIMARGKLRCVGTSLRLKQRFGSGYTLAVSVVAAGQAGGVSQYPGSQHPGAQSNGNGLSQYGASAYGSYYGGPEVERRVAAVKQFFMDRLGLAPVEESKAYMHYLIGRNLEHQLNGFLKLLEEQREALGITDVQLSLTSLEEVFLNIARRAEVEAAAVSGAADVVHVLDDGSRLVIPVGAELVQHPGTGVAYKVRWGTDEAGRLVISDCSPADPANPRRNPVAAPLPLPMPPFSAGPGAVSEGPAAAGAMPGVPAYGYPAGAGSGGNGMQPHVPVAPPVPAHSLSAGHSWGHPPAPISQEGSLFTGTNGGGHGHGGVSPGGGMNAYPGYSPSPQESRSNVP</sequence>
<evidence type="ECO:0000256" key="3">
    <source>
        <dbReference type="ARBA" id="ARBA00022448"/>
    </source>
</evidence>
<feature type="transmembrane region" description="Helical" evidence="10">
    <location>
        <begin position="282"/>
        <end position="306"/>
    </location>
</feature>
<dbReference type="InterPro" id="IPR003439">
    <property type="entry name" value="ABC_transporter-like_ATP-bd"/>
</dbReference>
<dbReference type="InterPro" id="IPR026082">
    <property type="entry name" value="ABCA"/>
</dbReference>
<dbReference type="GO" id="GO:0005524">
    <property type="term" value="F:ATP binding"/>
    <property type="evidence" value="ECO:0007669"/>
    <property type="project" value="UniProtKB-KW"/>
</dbReference>